<dbReference type="CDD" id="cd01671">
    <property type="entry name" value="CARD"/>
    <property type="match status" value="1"/>
</dbReference>
<dbReference type="Gene3D" id="1.10.533.10">
    <property type="entry name" value="Death Domain, Fas"/>
    <property type="match status" value="1"/>
</dbReference>
<feature type="non-terminal residue" evidence="3">
    <location>
        <position position="1"/>
    </location>
</feature>
<dbReference type="InterPro" id="IPR011029">
    <property type="entry name" value="DEATH-like_dom_sf"/>
</dbReference>
<protein>
    <recommendedName>
        <fullName evidence="5">CARD domain-containing protein</fullName>
    </recommendedName>
</protein>
<feature type="compositionally biased region" description="Polar residues" evidence="1">
    <location>
        <begin position="167"/>
        <end position="180"/>
    </location>
</feature>
<keyword evidence="2" id="KW-1133">Transmembrane helix</keyword>
<dbReference type="EMBL" id="LR903816">
    <property type="protein sequence ID" value="CAD7252307.1"/>
    <property type="molecule type" value="Genomic_DNA"/>
</dbReference>
<keyword evidence="4" id="KW-1185">Reference proteome</keyword>
<feature type="region of interest" description="Disordered" evidence="1">
    <location>
        <begin position="167"/>
        <end position="189"/>
    </location>
</feature>
<feature type="region of interest" description="Disordered" evidence="1">
    <location>
        <begin position="229"/>
        <end position="255"/>
    </location>
</feature>
<gene>
    <name evidence="3" type="ORF">DSTB1V02_LOCUS12065</name>
</gene>
<accession>A0A7R9FRL9</accession>
<keyword evidence="2" id="KW-0472">Membrane</keyword>
<name>A0A7R9FRL9_9CRUS</name>
<evidence type="ECO:0000313" key="3">
    <source>
        <dbReference type="EMBL" id="CAD7252307.1"/>
    </source>
</evidence>
<sequence>MASERSSSLEERLLNCWPQLRDKLDVDRVPGMLIAKGILRPEWRDSVENPKGRVQEREAILLIVRQKGPNGIKTFMDVLEEVGQLYLMDAPDAGGIRLLKAAIFAPWRCIRKGYRPVAVASSDQKRISQDGSWKIIVLFCVCFFIVFGGVLAIVFLLGGSHGEDQNTEVNDVESGQDQQTPPIPSKKRIDHLPLNWNETDSHLNNQAKSSTAASSKKWEILGFTLEETGSASMSPNVKQEKREEIEREEEAEGRRNEENMDMAATFAATSEPSTPINHIDLEVTNKMKLIQEVEKTLEKWHECIGDARTKKKTAKETSRNDRERSEYWRTEAVRTQSAAAREMAVYYADAATAWFSVIEKWEAVMAKCREALLEANKDVEKGESPQTRLSNIAIRANDVKEVWIAALAATSEAKEKSSKAVKEEKMISGDHRKGEPFREPLHAKETMQ</sequence>
<organism evidence="3">
    <name type="scientific">Darwinula stevensoni</name>
    <dbReference type="NCBI Taxonomy" id="69355"/>
    <lineage>
        <taxon>Eukaryota</taxon>
        <taxon>Metazoa</taxon>
        <taxon>Ecdysozoa</taxon>
        <taxon>Arthropoda</taxon>
        <taxon>Crustacea</taxon>
        <taxon>Oligostraca</taxon>
        <taxon>Ostracoda</taxon>
        <taxon>Podocopa</taxon>
        <taxon>Podocopida</taxon>
        <taxon>Darwinulocopina</taxon>
        <taxon>Darwinuloidea</taxon>
        <taxon>Darwinulidae</taxon>
        <taxon>Darwinula</taxon>
    </lineage>
</organism>
<dbReference type="SUPFAM" id="SSF47986">
    <property type="entry name" value="DEATH domain"/>
    <property type="match status" value="1"/>
</dbReference>
<evidence type="ECO:0000313" key="4">
    <source>
        <dbReference type="Proteomes" id="UP000677054"/>
    </source>
</evidence>
<keyword evidence="2" id="KW-0812">Transmembrane</keyword>
<reference evidence="3" key="1">
    <citation type="submission" date="2020-11" db="EMBL/GenBank/DDBJ databases">
        <authorList>
            <person name="Tran Van P."/>
        </authorList>
    </citation>
    <scope>NUCLEOTIDE SEQUENCE</scope>
</reference>
<dbReference type="Proteomes" id="UP000677054">
    <property type="component" value="Unassembled WGS sequence"/>
</dbReference>
<feature type="region of interest" description="Disordered" evidence="1">
    <location>
        <begin position="414"/>
        <end position="448"/>
    </location>
</feature>
<proteinExistence type="predicted"/>
<dbReference type="EMBL" id="CAJPEV010004299">
    <property type="protein sequence ID" value="CAG0901538.1"/>
    <property type="molecule type" value="Genomic_DNA"/>
</dbReference>
<feature type="transmembrane region" description="Helical" evidence="2">
    <location>
        <begin position="135"/>
        <end position="157"/>
    </location>
</feature>
<evidence type="ECO:0000256" key="1">
    <source>
        <dbReference type="SAM" id="MobiDB-lite"/>
    </source>
</evidence>
<dbReference type="AlphaFoldDB" id="A0A7R9FRL9"/>
<evidence type="ECO:0008006" key="5">
    <source>
        <dbReference type="Google" id="ProtNLM"/>
    </source>
</evidence>
<evidence type="ECO:0000256" key="2">
    <source>
        <dbReference type="SAM" id="Phobius"/>
    </source>
</evidence>